<evidence type="ECO:0000256" key="1">
    <source>
        <dbReference type="ARBA" id="ARBA00008023"/>
    </source>
</evidence>
<evidence type="ECO:0000256" key="8">
    <source>
        <dbReference type="ARBA" id="ARBA00051875"/>
    </source>
</evidence>
<comment type="caution">
    <text evidence="10">Lacks conserved residue(s) required for the propagation of feature annotation.</text>
</comment>
<accession>A0A841GP77</accession>
<keyword evidence="7 10" id="KW-0546">Nucleotide metabolism</keyword>
<dbReference type="SUPFAM" id="SSF52972">
    <property type="entry name" value="ITPase-like"/>
    <property type="match status" value="1"/>
</dbReference>
<keyword evidence="13" id="KW-1185">Reference proteome</keyword>
<keyword evidence="6 10" id="KW-0460">Magnesium</keyword>
<dbReference type="GO" id="GO:0017111">
    <property type="term" value="F:ribonucleoside triphosphate phosphatase activity"/>
    <property type="evidence" value="ECO:0007669"/>
    <property type="project" value="InterPro"/>
</dbReference>
<sequence length="196" mass="21134">MEKVVLATGNKKKVEELNALLAGMDYTVVPQSEFNVESVPETGTTFVENAIIKARHAARITGLPAIADDSGIEVDALLGRPGVYSARYAGEDASDQDNLEKLLEEMNGVPAVLRTARYWCVLVYMRHADDPTPIICQASWEGTLATEPAGENGFGYDPIFNVPDLDCTAAELDPATKNSLSHRGKALAQLAEALQE</sequence>
<evidence type="ECO:0000256" key="5">
    <source>
        <dbReference type="ARBA" id="ARBA00022801"/>
    </source>
</evidence>
<feature type="binding site" evidence="10">
    <location>
        <begin position="8"/>
        <end position="13"/>
    </location>
    <ligand>
        <name>substrate</name>
    </ligand>
</feature>
<comment type="catalytic activity">
    <reaction evidence="9 10">
        <text>XTP + H2O = XMP + diphosphate + H(+)</text>
        <dbReference type="Rhea" id="RHEA:28610"/>
        <dbReference type="ChEBI" id="CHEBI:15377"/>
        <dbReference type="ChEBI" id="CHEBI:15378"/>
        <dbReference type="ChEBI" id="CHEBI:33019"/>
        <dbReference type="ChEBI" id="CHEBI:57464"/>
        <dbReference type="ChEBI" id="CHEBI:61314"/>
        <dbReference type="EC" id="3.6.1.66"/>
    </reaction>
</comment>
<evidence type="ECO:0000256" key="7">
    <source>
        <dbReference type="ARBA" id="ARBA00023080"/>
    </source>
</evidence>
<comment type="function">
    <text evidence="10">Pyrophosphatase that catalyzes the hydrolysis of nucleoside triphosphates to their monophosphate derivatives, with a high preference for the non-canonical purine nucleotides XTP (xanthosine triphosphate), dITP (deoxyinosine triphosphate) and ITP. Seems to function as a house-cleaning enzyme that removes non-canonical purine nucleotides from the nucleotide pool, thus preventing their incorporation into DNA/RNA and avoiding chromosomal lesions.</text>
</comment>
<evidence type="ECO:0000256" key="6">
    <source>
        <dbReference type="ARBA" id="ARBA00022842"/>
    </source>
</evidence>
<dbReference type="GO" id="GO:0005829">
    <property type="term" value="C:cytosol"/>
    <property type="evidence" value="ECO:0007669"/>
    <property type="project" value="TreeGrafter"/>
</dbReference>
<evidence type="ECO:0000256" key="9">
    <source>
        <dbReference type="ARBA" id="ARBA00052017"/>
    </source>
</evidence>
<feature type="binding site" evidence="10">
    <location>
        <position position="70"/>
    </location>
    <ligand>
        <name>substrate</name>
    </ligand>
</feature>
<gene>
    <name evidence="12" type="ORF">HNR75_002214</name>
</gene>
<evidence type="ECO:0000256" key="4">
    <source>
        <dbReference type="ARBA" id="ARBA00022741"/>
    </source>
</evidence>
<dbReference type="GO" id="GO:0000166">
    <property type="term" value="F:nucleotide binding"/>
    <property type="evidence" value="ECO:0007669"/>
    <property type="project" value="UniProtKB-KW"/>
</dbReference>
<dbReference type="PANTHER" id="PTHR11067:SF9">
    <property type="entry name" value="INOSINE TRIPHOSPHATE PYROPHOSPHATASE"/>
    <property type="match status" value="1"/>
</dbReference>
<dbReference type="PANTHER" id="PTHR11067">
    <property type="entry name" value="INOSINE TRIPHOSPHATE PYROPHOSPHATASE/HAM1 PROTEIN"/>
    <property type="match status" value="1"/>
</dbReference>
<dbReference type="Pfam" id="PF01725">
    <property type="entry name" value="Ham1p_like"/>
    <property type="match status" value="1"/>
</dbReference>
<dbReference type="AlphaFoldDB" id="A0A841GP77"/>
<keyword evidence="5 10" id="KW-0378">Hydrolase</keyword>
<dbReference type="EC" id="3.6.1.66" evidence="10"/>
<dbReference type="CDD" id="cd00515">
    <property type="entry name" value="HAM1"/>
    <property type="match status" value="1"/>
</dbReference>
<feature type="binding site" evidence="10">
    <location>
        <begin position="154"/>
        <end position="157"/>
    </location>
    <ligand>
        <name>substrate</name>
    </ligand>
</feature>
<dbReference type="GO" id="GO:0036220">
    <property type="term" value="F:ITP diphosphatase activity"/>
    <property type="evidence" value="ECO:0007669"/>
    <property type="project" value="UniProtKB-UniRule"/>
</dbReference>
<organism evidence="12 13">
    <name type="scientific">Tolumonas osonensis</name>
    <dbReference type="NCBI Taxonomy" id="675874"/>
    <lineage>
        <taxon>Bacteria</taxon>
        <taxon>Pseudomonadati</taxon>
        <taxon>Pseudomonadota</taxon>
        <taxon>Gammaproteobacteria</taxon>
        <taxon>Aeromonadales</taxon>
        <taxon>Aeromonadaceae</taxon>
        <taxon>Tolumonas</taxon>
    </lineage>
</organism>
<evidence type="ECO:0000313" key="13">
    <source>
        <dbReference type="Proteomes" id="UP000585721"/>
    </source>
</evidence>
<dbReference type="GO" id="GO:0035870">
    <property type="term" value="F:dITP diphosphatase activity"/>
    <property type="evidence" value="ECO:0007669"/>
    <property type="project" value="UniProtKB-UniRule"/>
</dbReference>
<dbReference type="GO" id="GO:0009117">
    <property type="term" value="P:nucleotide metabolic process"/>
    <property type="evidence" value="ECO:0007669"/>
    <property type="project" value="UniProtKB-KW"/>
</dbReference>
<feature type="binding site" evidence="10">
    <location>
        <position position="69"/>
    </location>
    <ligand>
        <name>Mg(2+)</name>
        <dbReference type="ChEBI" id="CHEBI:18420"/>
    </ligand>
</feature>
<comment type="catalytic activity">
    <reaction evidence="10">
        <text>ITP + H2O = IMP + diphosphate + H(+)</text>
        <dbReference type="Rhea" id="RHEA:29399"/>
        <dbReference type="ChEBI" id="CHEBI:15377"/>
        <dbReference type="ChEBI" id="CHEBI:15378"/>
        <dbReference type="ChEBI" id="CHEBI:33019"/>
        <dbReference type="ChEBI" id="CHEBI:58053"/>
        <dbReference type="ChEBI" id="CHEBI:61402"/>
        <dbReference type="EC" id="3.6.1.66"/>
    </reaction>
</comment>
<dbReference type="RefSeq" id="WP_188027005.1">
    <property type="nucleotide sequence ID" value="NZ_JACHGR010000007.1"/>
</dbReference>
<comment type="subunit">
    <text evidence="2 10">Homodimer.</text>
</comment>
<proteinExistence type="inferred from homology"/>
<dbReference type="GO" id="GO:0046872">
    <property type="term" value="F:metal ion binding"/>
    <property type="evidence" value="ECO:0007669"/>
    <property type="project" value="UniProtKB-KW"/>
</dbReference>
<dbReference type="EMBL" id="JACHGR010000007">
    <property type="protein sequence ID" value="MBB6056282.1"/>
    <property type="molecule type" value="Genomic_DNA"/>
</dbReference>
<evidence type="ECO:0000256" key="2">
    <source>
        <dbReference type="ARBA" id="ARBA00011738"/>
    </source>
</evidence>
<dbReference type="InterPro" id="IPR002637">
    <property type="entry name" value="RdgB/HAM1"/>
</dbReference>
<protein>
    <recommendedName>
        <fullName evidence="10">dITP/XTP pyrophosphatase</fullName>
        <ecNumber evidence="10">3.6.1.66</ecNumber>
    </recommendedName>
    <alternativeName>
        <fullName evidence="10">Non-canonical purine NTP pyrophosphatase</fullName>
    </alternativeName>
    <alternativeName>
        <fullName evidence="10">Non-standard purine NTP pyrophosphatase</fullName>
    </alternativeName>
    <alternativeName>
        <fullName evidence="10">Nucleoside-triphosphate diphosphatase</fullName>
    </alternativeName>
    <alternativeName>
        <fullName evidence="10">Nucleoside-triphosphate pyrophosphatase</fullName>
        <shortName evidence="10">NTPase</shortName>
    </alternativeName>
</protein>
<evidence type="ECO:0000256" key="3">
    <source>
        <dbReference type="ARBA" id="ARBA00022723"/>
    </source>
</evidence>
<dbReference type="HAMAP" id="MF_01405">
    <property type="entry name" value="Non_canon_purine_NTPase"/>
    <property type="match status" value="1"/>
</dbReference>
<dbReference type="FunFam" id="3.90.950.10:FF:000001">
    <property type="entry name" value="dITP/XTP pyrophosphatase"/>
    <property type="match status" value="1"/>
</dbReference>
<comment type="similarity">
    <text evidence="1 10 11">Belongs to the HAM1 NTPase family.</text>
</comment>
<comment type="catalytic activity">
    <reaction evidence="8 10">
        <text>dITP + H2O = dIMP + diphosphate + H(+)</text>
        <dbReference type="Rhea" id="RHEA:28342"/>
        <dbReference type="ChEBI" id="CHEBI:15377"/>
        <dbReference type="ChEBI" id="CHEBI:15378"/>
        <dbReference type="ChEBI" id="CHEBI:33019"/>
        <dbReference type="ChEBI" id="CHEBI:61194"/>
        <dbReference type="ChEBI" id="CHEBI:61382"/>
        <dbReference type="EC" id="3.6.1.66"/>
    </reaction>
</comment>
<dbReference type="InterPro" id="IPR029001">
    <property type="entry name" value="ITPase-like_fam"/>
</dbReference>
<dbReference type="Gene3D" id="3.90.950.10">
    <property type="match status" value="1"/>
</dbReference>
<evidence type="ECO:0000256" key="11">
    <source>
        <dbReference type="RuleBase" id="RU003781"/>
    </source>
</evidence>
<comment type="caution">
    <text evidence="12">The sequence shown here is derived from an EMBL/GenBank/DDBJ whole genome shotgun (WGS) entry which is preliminary data.</text>
</comment>
<dbReference type="GO" id="GO:0009146">
    <property type="term" value="P:purine nucleoside triphosphate catabolic process"/>
    <property type="evidence" value="ECO:0007669"/>
    <property type="project" value="UniProtKB-UniRule"/>
</dbReference>
<reference evidence="12 13" key="1">
    <citation type="submission" date="2020-08" db="EMBL/GenBank/DDBJ databases">
        <title>Genomic Encyclopedia of Type Strains, Phase IV (KMG-IV): sequencing the most valuable type-strain genomes for metagenomic binning, comparative biology and taxonomic classification.</title>
        <authorList>
            <person name="Goeker M."/>
        </authorList>
    </citation>
    <scope>NUCLEOTIDE SEQUENCE [LARGE SCALE GENOMIC DNA]</scope>
    <source>
        <strain evidence="12 13">DSM 22975</strain>
    </source>
</reference>
<feature type="active site" description="Proton acceptor" evidence="10">
    <location>
        <position position="69"/>
    </location>
</feature>
<evidence type="ECO:0000256" key="10">
    <source>
        <dbReference type="HAMAP-Rule" id="MF_01405"/>
    </source>
</evidence>
<dbReference type="Proteomes" id="UP000585721">
    <property type="component" value="Unassembled WGS sequence"/>
</dbReference>
<dbReference type="InterPro" id="IPR020922">
    <property type="entry name" value="dITP/XTP_pyrophosphatase"/>
</dbReference>
<comment type="cofactor">
    <cofactor evidence="10">
        <name>Mg(2+)</name>
        <dbReference type="ChEBI" id="CHEBI:18420"/>
    </cofactor>
    <text evidence="10">Binds 1 Mg(2+) ion per subunit.</text>
</comment>
<name>A0A841GP77_9GAMM</name>
<feature type="binding site" evidence="10">
    <location>
        <position position="177"/>
    </location>
    <ligand>
        <name>substrate</name>
    </ligand>
</feature>
<evidence type="ECO:0000313" key="12">
    <source>
        <dbReference type="EMBL" id="MBB6056282.1"/>
    </source>
</evidence>
<feature type="binding site" evidence="10">
    <location>
        <begin position="182"/>
        <end position="183"/>
    </location>
    <ligand>
        <name>substrate</name>
    </ligand>
</feature>
<keyword evidence="4 10" id="KW-0547">Nucleotide-binding</keyword>
<keyword evidence="3 10" id="KW-0479">Metal-binding</keyword>
<dbReference type="NCBIfam" id="TIGR00042">
    <property type="entry name" value="RdgB/HAM1 family non-canonical purine NTP pyrophosphatase"/>
    <property type="match status" value="1"/>
</dbReference>
<dbReference type="GO" id="GO:0036222">
    <property type="term" value="F:XTP diphosphatase activity"/>
    <property type="evidence" value="ECO:0007669"/>
    <property type="project" value="UniProtKB-UniRule"/>
</dbReference>